<evidence type="ECO:0000256" key="3">
    <source>
        <dbReference type="ARBA" id="ARBA00022989"/>
    </source>
</evidence>
<dbReference type="SUPFAM" id="SSF103473">
    <property type="entry name" value="MFS general substrate transporter"/>
    <property type="match status" value="1"/>
</dbReference>
<dbReference type="OrthoDB" id="433512at2759"/>
<feature type="transmembrane region" description="Helical" evidence="5">
    <location>
        <begin position="54"/>
        <end position="74"/>
    </location>
</feature>
<dbReference type="InterPro" id="IPR036259">
    <property type="entry name" value="MFS_trans_sf"/>
</dbReference>
<dbReference type="PANTHER" id="PTHR23508:SF10">
    <property type="entry name" value="CARBOXYLIC ACID TRANSPORTER PROTEIN HOMOLOG"/>
    <property type="match status" value="1"/>
</dbReference>
<dbReference type="PROSITE" id="PS50850">
    <property type="entry name" value="MFS"/>
    <property type="match status" value="1"/>
</dbReference>
<evidence type="ECO:0000313" key="8">
    <source>
        <dbReference type="Proteomes" id="UP000030680"/>
    </source>
</evidence>
<organism evidence="7 8">
    <name type="scientific">Galdieria sulphuraria</name>
    <name type="common">Red alga</name>
    <dbReference type="NCBI Taxonomy" id="130081"/>
    <lineage>
        <taxon>Eukaryota</taxon>
        <taxon>Rhodophyta</taxon>
        <taxon>Bangiophyceae</taxon>
        <taxon>Galdieriales</taxon>
        <taxon>Galdieriaceae</taxon>
        <taxon>Galdieria</taxon>
    </lineage>
</organism>
<dbReference type="RefSeq" id="XP_005707051.1">
    <property type="nucleotide sequence ID" value="XM_005706994.1"/>
</dbReference>
<feature type="transmembrane region" description="Helical" evidence="5">
    <location>
        <begin position="331"/>
        <end position="352"/>
    </location>
</feature>
<feature type="transmembrane region" description="Helical" evidence="5">
    <location>
        <begin position="242"/>
        <end position="259"/>
    </location>
</feature>
<evidence type="ECO:0000256" key="5">
    <source>
        <dbReference type="SAM" id="Phobius"/>
    </source>
</evidence>
<evidence type="ECO:0000256" key="2">
    <source>
        <dbReference type="ARBA" id="ARBA00022692"/>
    </source>
</evidence>
<dbReference type="Gramene" id="EME30531">
    <property type="protein sequence ID" value="EME30531"/>
    <property type="gene ID" value="Gasu_22030"/>
</dbReference>
<evidence type="ECO:0000256" key="1">
    <source>
        <dbReference type="ARBA" id="ARBA00004141"/>
    </source>
</evidence>
<keyword evidence="2 5" id="KW-0812">Transmembrane</keyword>
<dbReference type="InterPro" id="IPR011701">
    <property type="entry name" value="MFS"/>
</dbReference>
<feature type="transmembrane region" description="Helical" evidence="5">
    <location>
        <begin position="99"/>
        <end position="122"/>
    </location>
</feature>
<dbReference type="PROSITE" id="PS00216">
    <property type="entry name" value="SUGAR_TRANSPORT_1"/>
    <property type="match status" value="1"/>
</dbReference>
<reference evidence="8" key="1">
    <citation type="journal article" date="2013" name="Science">
        <title>Gene transfer from bacteria and archaea facilitated evolution of an extremophilic eukaryote.</title>
        <authorList>
            <person name="Schonknecht G."/>
            <person name="Chen W.H."/>
            <person name="Ternes C.M."/>
            <person name="Barbier G.G."/>
            <person name="Shrestha R.P."/>
            <person name="Stanke M."/>
            <person name="Brautigam A."/>
            <person name="Baker B.J."/>
            <person name="Banfield J.F."/>
            <person name="Garavito R.M."/>
            <person name="Carr K."/>
            <person name="Wilkerson C."/>
            <person name="Rensing S.A."/>
            <person name="Gagneul D."/>
            <person name="Dickenson N.E."/>
            <person name="Oesterhelt C."/>
            <person name="Lercher M.J."/>
            <person name="Weber A.P."/>
        </authorList>
    </citation>
    <scope>NUCLEOTIDE SEQUENCE [LARGE SCALE GENOMIC DNA]</scope>
    <source>
        <strain evidence="8">074W</strain>
    </source>
</reference>
<dbReference type="EMBL" id="KB454499">
    <property type="protein sequence ID" value="EME30531.1"/>
    <property type="molecule type" value="Genomic_DNA"/>
</dbReference>
<dbReference type="InterPro" id="IPR020846">
    <property type="entry name" value="MFS_dom"/>
</dbReference>
<evidence type="ECO:0000259" key="6">
    <source>
        <dbReference type="PROSITE" id="PS50850"/>
    </source>
</evidence>
<dbReference type="GeneID" id="17089255"/>
<feature type="transmembrane region" description="Helical" evidence="5">
    <location>
        <begin position="388"/>
        <end position="411"/>
    </location>
</feature>
<keyword evidence="4 5" id="KW-0472">Membrane</keyword>
<feature type="transmembrane region" description="Helical" evidence="5">
    <location>
        <begin position="154"/>
        <end position="175"/>
    </location>
</feature>
<feature type="transmembrane region" description="Helical" evidence="5">
    <location>
        <begin position="423"/>
        <end position="446"/>
    </location>
</feature>
<feature type="domain" description="Major facilitator superfamily (MFS) profile" evidence="6">
    <location>
        <begin position="59"/>
        <end position="487"/>
    </location>
</feature>
<keyword evidence="3 5" id="KW-1133">Transmembrane helix</keyword>
<dbReference type="InterPro" id="IPR005829">
    <property type="entry name" value="Sugar_transporter_CS"/>
</dbReference>
<dbReference type="Gene3D" id="1.20.1250.20">
    <property type="entry name" value="MFS general substrate transporter like domains"/>
    <property type="match status" value="1"/>
</dbReference>
<evidence type="ECO:0000256" key="4">
    <source>
        <dbReference type="ARBA" id="ARBA00023136"/>
    </source>
</evidence>
<accession>M2W456</accession>
<protein>
    <submittedName>
        <fullName evidence="7">MFS transporter, PHS family, inorganic phosphate transporter</fullName>
    </submittedName>
</protein>
<dbReference type="Pfam" id="PF07690">
    <property type="entry name" value="MFS_1"/>
    <property type="match status" value="1"/>
</dbReference>
<feature type="transmembrane region" description="Helical" evidence="5">
    <location>
        <begin position="129"/>
        <end position="148"/>
    </location>
</feature>
<name>M2W456_GALSU</name>
<keyword evidence="8" id="KW-1185">Reference proteome</keyword>
<dbReference type="eggNOG" id="KOG0252">
    <property type="taxonomic scope" value="Eukaryota"/>
</dbReference>
<dbReference type="Proteomes" id="UP000030680">
    <property type="component" value="Unassembled WGS sequence"/>
</dbReference>
<feature type="transmembrane region" description="Helical" evidence="5">
    <location>
        <begin position="364"/>
        <end position="382"/>
    </location>
</feature>
<proteinExistence type="predicted"/>
<dbReference type="AlphaFoldDB" id="M2W456"/>
<evidence type="ECO:0000313" key="7">
    <source>
        <dbReference type="EMBL" id="EME30531.1"/>
    </source>
</evidence>
<gene>
    <name evidence="7" type="ORF">Gasu_22030</name>
</gene>
<feature type="transmembrane region" description="Helical" evidence="5">
    <location>
        <begin position="466"/>
        <end position="483"/>
    </location>
</feature>
<dbReference type="GO" id="GO:0005886">
    <property type="term" value="C:plasma membrane"/>
    <property type="evidence" value="ECO:0007669"/>
    <property type="project" value="TreeGrafter"/>
</dbReference>
<comment type="subcellular location">
    <subcellularLocation>
        <location evidence="1">Membrane</location>
        <topology evidence="1">Multi-pass membrane protein</topology>
    </subcellularLocation>
</comment>
<sequence>MNSSGPFLELVNEQIVRTSQELQRSTCTLEQETKASKGAIDGNKLEALTEEDKVAIRFNAFGTAAGFFVNGYMYDINSVLLTMFSDIFPSVNDDNTLQAAVGVSMLYGVMFGLLIFGFIADFFGRKKGLIMCSCFVLLGNILGVAMNGTSHVGAIWMMVIALGVAGIGMGGEYTCNVPNVMEDSEQLDTKNRGRRVAILVMCLETLGNYAPFVVQLILIAIACRNAYLGAASGCNWNVVARLSFGIATIPVITVLIFRTKMKNSLMFKKEQQRKGRRYDVLDLYVICRHFIPRTVGTVIMWFLIDWINYSQGTFGNLILQHVIGVSLFKSVWLSLAEGAAWGVWMPFVAAFVVDKWGRRKTEMFGWLFLAATQIINTGFFWQLKAQPIAWIIWSTFVGGFQNFVFIPVYLVPAEAFPTRIRATMYGIASSLGKMGGIVGTTTFPTIWRNWSGGVQQNDEGLRKTMWFYGGMEFLGLIICTFFVPEYSHRSLLGEDTRFVELRRRYAARFAVHWGVGQEQLDQVQVDGDFNGLGFLKNKCFSSASQYRQYCTSFAAYLARRENLLTKKRLDYVASLPVDYKDLTLFSAYWNTYRLGKQRYAEFLKNSEEMGTYDPRCEEEDILFHSSSSFEKDSEKNDIYFESSVIESMKTDK</sequence>
<dbReference type="PANTHER" id="PTHR23508">
    <property type="entry name" value="CARBOXYLIC ACID TRANSPORTER PROTEIN HOMOLOG"/>
    <property type="match status" value="1"/>
</dbReference>
<feature type="transmembrane region" description="Helical" evidence="5">
    <location>
        <begin position="196"/>
        <end position="222"/>
    </location>
</feature>
<dbReference type="KEGG" id="gsl:Gasu_22030"/>
<feature type="transmembrane region" description="Helical" evidence="5">
    <location>
        <begin position="280"/>
        <end position="304"/>
    </location>
</feature>
<dbReference type="GO" id="GO:0046943">
    <property type="term" value="F:carboxylic acid transmembrane transporter activity"/>
    <property type="evidence" value="ECO:0007669"/>
    <property type="project" value="TreeGrafter"/>
</dbReference>